<dbReference type="EMBL" id="CP021425">
    <property type="protein sequence ID" value="ARU58105.1"/>
    <property type="molecule type" value="Genomic_DNA"/>
</dbReference>
<dbReference type="RefSeq" id="WP_087462920.1">
    <property type="nucleotide sequence ID" value="NZ_CP021425.1"/>
</dbReference>
<feature type="domain" description="7TM-DISM receptor extracellular" evidence="2">
    <location>
        <begin position="224"/>
        <end position="434"/>
    </location>
</feature>
<feature type="transmembrane region" description="Helical" evidence="1">
    <location>
        <begin position="289"/>
        <end position="308"/>
    </location>
</feature>
<dbReference type="GO" id="GO:0000160">
    <property type="term" value="P:phosphorelay signal transduction system"/>
    <property type="evidence" value="ECO:0007669"/>
    <property type="project" value="InterPro"/>
</dbReference>
<evidence type="ECO:0000259" key="2">
    <source>
        <dbReference type="Pfam" id="PF07695"/>
    </source>
</evidence>
<evidence type="ECO:0000256" key="1">
    <source>
        <dbReference type="SAM" id="Phobius"/>
    </source>
</evidence>
<dbReference type="InterPro" id="IPR011623">
    <property type="entry name" value="7TMR_DISM_rcpt_extracell_dom1"/>
</dbReference>
<keyword evidence="1" id="KW-1133">Transmembrane helix</keyword>
<protein>
    <recommendedName>
        <fullName evidence="2">7TM-DISM receptor extracellular domain-containing protein</fullName>
    </recommendedName>
</protein>
<accession>A0A1Y0IF55</accession>
<dbReference type="AlphaFoldDB" id="A0A1Y0IF55"/>
<keyword evidence="4" id="KW-1185">Reference proteome</keyword>
<reference evidence="3 4" key="1">
    <citation type="submission" date="2017-05" db="EMBL/GenBank/DDBJ databases">
        <title>Genomic insights into alkan degradation activity of Oleiphilus messinensis.</title>
        <authorList>
            <person name="Kozyavkin S.A."/>
            <person name="Slesarev A.I."/>
            <person name="Golyshin P.N."/>
            <person name="Korzhenkov A."/>
            <person name="Golyshina O.N."/>
            <person name="Toshchakov S.V."/>
        </authorList>
    </citation>
    <scope>NUCLEOTIDE SEQUENCE [LARGE SCALE GENOMIC DNA]</scope>
    <source>
        <strain evidence="3 4">ME102</strain>
    </source>
</reference>
<feature type="transmembrane region" description="Helical" evidence="1">
    <location>
        <begin position="417"/>
        <end position="435"/>
    </location>
</feature>
<keyword evidence="1" id="KW-0812">Transmembrane</keyword>
<dbReference type="Gene3D" id="1.20.120.160">
    <property type="entry name" value="HPT domain"/>
    <property type="match status" value="1"/>
</dbReference>
<dbReference type="Pfam" id="PF07695">
    <property type="entry name" value="7TMR-DISM_7TM"/>
    <property type="match status" value="1"/>
</dbReference>
<feature type="transmembrane region" description="Helical" evidence="1">
    <location>
        <begin position="376"/>
        <end position="397"/>
    </location>
</feature>
<dbReference type="KEGG" id="ome:OLMES_4088"/>
<dbReference type="SUPFAM" id="SSF47226">
    <property type="entry name" value="Histidine-containing phosphotransfer domain, HPT domain"/>
    <property type="match status" value="1"/>
</dbReference>
<feature type="transmembrane region" description="Helical" evidence="1">
    <location>
        <begin position="256"/>
        <end position="277"/>
    </location>
</feature>
<feature type="transmembrane region" description="Helical" evidence="1">
    <location>
        <begin position="348"/>
        <end position="369"/>
    </location>
</feature>
<feature type="transmembrane region" description="Helical" evidence="1">
    <location>
        <begin position="320"/>
        <end position="342"/>
    </location>
</feature>
<name>A0A1Y0IF55_9GAMM</name>
<evidence type="ECO:0000313" key="4">
    <source>
        <dbReference type="Proteomes" id="UP000196027"/>
    </source>
</evidence>
<dbReference type="InterPro" id="IPR036641">
    <property type="entry name" value="HPT_dom_sf"/>
</dbReference>
<dbReference type="Proteomes" id="UP000196027">
    <property type="component" value="Chromosome"/>
</dbReference>
<keyword evidence="1" id="KW-0472">Membrane</keyword>
<proteinExistence type="predicted"/>
<evidence type="ECO:0000313" key="3">
    <source>
        <dbReference type="EMBL" id="ARU58105.1"/>
    </source>
</evidence>
<gene>
    <name evidence="3" type="ORF">OLMES_4088</name>
</gene>
<sequence length="863" mass="96746">MISELRIVLLFVFGSLMLLVMPGAHGSPDDPFFPFWISERTPDPQLLGLWRVQLDAEIKTKANSEFASAKEIYHWVEHQERARFKFAGPQSHALQLQGGKSESGATSVSETEHWYFLRLGFHSEQLSASADQAELYWLLFDGASIWEIETYVYPEWSSEVSHKRPTNPDSLVWSEFRHLPLLLPYRLNHQVDVLVNVRGNGPVFPTVRLYTTSTLEGVARERVYFGGLYAGLLLGLMIWHLFLWCLHRQPVQFHALLLWAVFGGVQLFASALPIHGLAVVDALADRQRLLHYEQVLMPLAFAVAVLYSKSLFNPLVQSRWAGYGLSLLILAALVVAGLSWWVPGLATIDGYINGYMLLEPVYVLVLLLLGTIMIRYWLMPGVLFVGAWLIYLIGMWIDVLSRQGVLKDSLAVENIQPWTVLLALMLLSLALLSRMRNSAHQAVRGEPSIQSETVPIHKHDMAQLESWIEDHDGDENAAPEDNVALEDKDGQHPLRLLVIVSLEQSHAKNLSIEPPHRGVAAVKTDRWQSSVIWGGALLFQTLTSIARNGFDSIDRVIFSGYSFAALIKDLQKCEGIANFTKVPMLMEVEALDAAYIHQCRQLGISLVKPGGDIEVMHTQMLQAKAEFDVHHPLLAHPAATLRGGSEVDVEVDNELDSVAEQGREPEVLITSESAGRFVPEPSENTGGEQRISYEKVLEEEHEDLLSMSFSLPASKPESQTVPLVDWRQALEHSDGSEDTLKERLAILLNEQKDQLHILLDAFDQRDYRLAERAVRLLAKLAADVPARQLHHCAAGLTEALCLRLSGNPETGPDEDLSQDSEIEHLLFETDNAFRQLVSYVDQQQGISSLLRTWNTARNKGEAE</sequence>
<feature type="transmembrane region" description="Helical" evidence="1">
    <location>
        <begin position="223"/>
        <end position="244"/>
    </location>
</feature>
<organism evidence="3 4">
    <name type="scientific">Oleiphilus messinensis</name>
    <dbReference type="NCBI Taxonomy" id="141451"/>
    <lineage>
        <taxon>Bacteria</taxon>
        <taxon>Pseudomonadati</taxon>
        <taxon>Pseudomonadota</taxon>
        <taxon>Gammaproteobacteria</taxon>
        <taxon>Oceanospirillales</taxon>
        <taxon>Oleiphilaceae</taxon>
        <taxon>Oleiphilus</taxon>
    </lineage>
</organism>